<accession>A0AAD6GQ47</accession>
<evidence type="ECO:0000313" key="5">
    <source>
        <dbReference type="EMBL" id="KAJ5585638.1"/>
    </source>
</evidence>
<comment type="caution">
    <text evidence="5">The sequence shown here is derived from an EMBL/GenBank/DDBJ whole genome shotgun (WGS) entry which is preliminary data.</text>
</comment>
<dbReference type="Gene3D" id="3.50.50.60">
    <property type="entry name" value="FAD/NAD(P)-binding domain"/>
    <property type="match status" value="2"/>
</dbReference>
<dbReference type="InterPro" id="IPR036188">
    <property type="entry name" value="FAD/NAD-bd_sf"/>
</dbReference>
<evidence type="ECO:0000256" key="1">
    <source>
        <dbReference type="ARBA" id="ARBA00022630"/>
    </source>
</evidence>
<dbReference type="SUPFAM" id="SSF51905">
    <property type="entry name" value="FAD/NAD(P)-binding domain"/>
    <property type="match status" value="1"/>
</dbReference>
<organism evidence="5 6">
    <name type="scientific">Penicillium hetheringtonii</name>
    <dbReference type="NCBI Taxonomy" id="911720"/>
    <lineage>
        <taxon>Eukaryota</taxon>
        <taxon>Fungi</taxon>
        <taxon>Dikarya</taxon>
        <taxon>Ascomycota</taxon>
        <taxon>Pezizomycotina</taxon>
        <taxon>Eurotiomycetes</taxon>
        <taxon>Eurotiomycetidae</taxon>
        <taxon>Eurotiales</taxon>
        <taxon>Aspergillaceae</taxon>
        <taxon>Penicillium</taxon>
    </lineage>
</organism>
<dbReference type="PANTHER" id="PTHR43476">
    <property type="entry name" value="3-(3-HYDROXY-PHENYL)PROPIONATE/3-HYDROXYCINNAMIC ACID HYDROXYLASE"/>
    <property type="match status" value="1"/>
</dbReference>
<dbReference type="GO" id="GO:0008688">
    <property type="term" value="F:3-(3-hydroxyphenyl)propionate hydroxylase activity"/>
    <property type="evidence" value="ECO:0007669"/>
    <property type="project" value="TreeGrafter"/>
</dbReference>
<dbReference type="Pfam" id="PF01494">
    <property type="entry name" value="FAD_binding_3"/>
    <property type="match status" value="2"/>
</dbReference>
<proteinExistence type="predicted"/>
<reference evidence="5 6" key="1">
    <citation type="journal article" date="2023" name="IMA Fungus">
        <title>Comparative genomic study of the Penicillium genus elucidates a diverse pangenome and 15 lateral gene transfer events.</title>
        <authorList>
            <person name="Petersen C."/>
            <person name="Sorensen T."/>
            <person name="Nielsen M.R."/>
            <person name="Sondergaard T.E."/>
            <person name="Sorensen J.L."/>
            <person name="Fitzpatrick D.A."/>
            <person name="Frisvad J.C."/>
            <person name="Nielsen K.L."/>
        </authorList>
    </citation>
    <scope>NUCLEOTIDE SEQUENCE [LARGE SCALE GENOMIC DNA]</scope>
    <source>
        <strain evidence="5 6">IBT 29057</strain>
    </source>
</reference>
<dbReference type="GO" id="GO:0071949">
    <property type="term" value="F:FAD binding"/>
    <property type="evidence" value="ECO:0007669"/>
    <property type="project" value="InterPro"/>
</dbReference>
<feature type="domain" description="FAD-binding" evidence="4">
    <location>
        <begin position="8"/>
        <end position="184"/>
    </location>
</feature>
<feature type="domain" description="FAD-binding" evidence="4">
    <location>
        <begin position="316"/>
        <end position="378"/>
    </location>
</feature>
<sequence length="631" mass="71043">MSAPYETTDVLVCGCGPTGAMLSGYLSRMGIKNIVIEKEPQITTDPRGIALDDDGIRYLQGLGLYDHIFSDIGSCIPKIRFVDGVHHNLQHQPFLTFDMSSTEGNTGHVGAMCHKQPVMEKYLRSVLQESMFSDLRTSCTLTAIQEDEEWVYAKYVDPTGSEKHICSKFLVAADGKTGFTRKKYLEPKGIELEWTGQTRYSETWVALNWKLHLPTKESHPSFPLWDLGYSSEEVYDLFFPADFRFLCNAKRPAVCGRFGLPEDRLWRFEFVIAAGEDGTEMSQRDKVRQVVGPYITHPGSRYGLSEDVMFPEDCIEVLRSRPFGFSARSCNKWNLGRTILCGDAAHVFPPFGGQGIASGFRDAIGLAWRLAILCSSTTKLDHESILTAWYQERKQQLDKSLAATVKNGRMVNNPSVIHGYLRNWILWGIKLVPRWQHALERGPRADGPTRYNYQSGFPFLPELQGGLCFPQTYCTAADRHHESGSRPVHFTDDVIFAPEKKCLFQVVVLLRDMNDLRSAVEHLSSGSLAANRYLCVDEATYFVPRTSLQASEPDADSDLVHGRLFRSATAEEFMQSPLCSNRPEPRGYNENLLWDSLGGKKYVVLRADRFVLAACDGGDELDDIVPRIEPL</sequence>
<protein>
    <submittedName>
        <fullName evidence="5">Monooxygenase</fullName>
    </submittedName>
</protein>
<keyword evidence="5" id="KW-0503">Monooxygenase</keyword>
<keyword evidence="6" id="KW-1185">Reference proteome</keyword>
<evidence type="ECO:0000313" key="6">
    <source>
        <dbReference type="Proteomes" id="UP001216150"/>
    </source>
</evidence>
<dbReference type="PANTHER" id="PTHR43476:SF3">
    <property type="entry name" value="FAD-BINDING MONOOXYGENASE"/>
    <property type="match status" value="1"/>
</dbReference>
<dbReference type="AlphaFoldDB" id="A0AAD6GQ47"/>
<keyword evidence="1" id="KW-0285">Flavoprotein</keyword>
<dbReference type="GO" id="GO:0019622">
    <property type="term" value="P:3-(3-hydroxy)phenylpropionate catabolic process"/>
    <property type="evidence" value="ECO:0007669"/>
    <property type="project" value="TreeGrafter"/>
</dbReference>
<keyword evidence="2" id="KW-0274">FAD</keyword>
<dbReference type="InterPro" id="IPR002938">
    <property type="entry name" value="FAD-bd"/>
</dbReference>
<evidence type="ECO:0000259" key="4">
    <source>
        <dbReference type="Pfam" id="PF01494"/>
    </source>
</evidence>
<gene>
    <name evidence="5" type="ORF">N7450_005425</name>
</gene>
<keyword evidence="3" id="KW-0560">Oxidoreductase</keyword>
<evidence type="ECO:0000256" key="2">
    <source>
        <dbReference type="ARBA" id="ARBA00022827"/>
    </source>
</evidence>
<dbReference type="InterPro" id="IPR050631">
    <property type="entry name" value="PheA/TfdB_FAD_monoxygenase"/>
</dbReference>
<dbReference type="PRINTS" id="PR00420">
    <property type="entry name" value="RNGMNOXGNASE"/>
</dbReference>
<dbReference type="Proteomes" id="UP001216150">
    <property type="component" value="Unassembled WGS sequence"/>
</dbReference>
<dbReference type="EMBL" id="JAQJAC010000004">
    <property type="protein sequence ID" value="KAJ5585638.1"/>
    <property type="molecule type" value="Genomic_DNA"/>
</dbReference>
<name>A0AAD6GQ47_9EURO</name>
<evidence type="ECO:0000256" key="3">
    <source>
        <dbReference type="ARBA" id="ARBA00023002"/>
    </source>
</evidence>